<dbReference type="Proteomes" id="UP001108027">
    <property type="component" value="Unassembled WGS sequence"/>
</dbReference>
<keyword evidence="3" id="KW-1185">Reference proteome</keyword>
<dbReference type="RefSeq" id="WP_204427155.1">
    <property type="nucleotide sequence ID" value="NZ_JADDOL010000003.1"/>
</dbReference>
<protein>
    <recommendedName>
        <fullName evidence="4">ABC transporter substrate-binding protein</fullName>
    </recommendedName>
</protein>
<organism evidence="2 3">
    <name type="scientific">Alloalcanivorax marinus</name>
    <dbReference type="NCBI Taxonomy" id="1177169"/>
    <lineage>
        <taxon>Bacteria</taxon>
        <taxon>Pseudomonadati</taxon>
        <taxon>Pseudomonadota</taxon>
        <taxon>Gammaproteobacteria</taxon>
        <taxon>Oceanospirillales</taxon>
        <taxon>Alcanivoracaceae</taxon>
        <taxon>Alloalcanivorax</taxon>
    </lineage>
</organism>
<sequence>MKDATARTGRRSRRPRHGPTAALLRPARWLAVPVLLAVLGALTGPAAADPTGPVEPVSVRLRPATGPVSEALAARLRVHGGDRIRLTEQRADVTLALGDAAFRAALAAPGHGAVLGLGIGATRVLELVGPGCRCSAVRAGVPLAAQLAVLRELMPGARRVGVMLGPDSAWRAPLAGPVGLLLDVVEVDPPQRLGPLLRRHLPDWDALLLPEDPVLFGPGTARLVLLTSYRQRVPVFGPGADYVHAGSVASAAPDNDDLARAALDWLGQWRATGQWPAPDFAGHYGLEINDYVARAYDLKVGPGGRLERRLEIDP</sequence>
<reference evidence="2" key="1">
    <citation type="submission" date="2021-10" db="EMBL/GenBank/DDBJ databases">
        <title>The diversity and Nitrogen Metabolism of Culturable Nitrate-Utilizing Bacteria Within the Oxygen Minimum Zone of the Changjiang (Yangtze River)Estuary.</title>
        <authorList>
            <person name="Zhang D."/>
            <person name="Zheng J."/>
            <person name="Liu S."/>
            <person name="He W."/>
        </authorList>
    </citation>
    <scope>NUCLEOTIDE SEQUENCE</scope>
    <source>
        <strain evidence="2">FXH-223</strain>
    </source>
</reference>
<dbReference type="EMBL" id="JAJGNA010000001">
    <property type="protein sequence ID" value="MCC4307355.1"/>
    <property type="molecule type" value="Genomic_DNA"/>
</dbReference>
<evidence type="ECO:0000313" key="2">
    <source>
        <dbReference type="EMBL" id="MCC4307355.1"/>
    </source>
</evidence>
<feature type="compositionally biased region" description="Basic residues" evidence="1">
    <location>
        <begin position="8"/>
        <end position="17"/>
    </location>
</feature>
<name>A0A9Q3UJH0_9GAMM</name>
<evidence type="ECO:0008006" key="4">
    <source>
        <dbReference type="Google" id="ProtNLM"/>
    </source>
</evidence>
<comment type="caution">
    <text evidence="2">The sequence shown here is derived from an EMBL/GenBank/DDBJ whole genome shotgun (WGS) entry which is preliminary data.</text>
</comment>
<dbReference type="Gene3D" id="3.40.50.2300">
    <property type="match status" value="1"/>
</dbReference>
<proteinExistence type="predicted"/>
<gene>
    <name evidence="2" type="ORF">LL252_02130</name>
</gene>
<feature type="region of interest" description="Disordered" evidence="1">
    <location>
        <begin position="1"/>
        <end position="20"/>
    </location>
</feature>
<evidence type="ECO:0000313" key="3">
    <source>
        <dbReference type="Proteomes" id="UP001108027"/>
    </source>
</evidence>
<accession>A0A9Q3UJH0</accession>
<dbReference type="AlphaFoldDB" id="A0A9Q3UJH0"/>
<evidence type="ECO:0000256" key="1">
    <source>
        <dbReference type="SAM" id="MobiDB-lite"/>
    </source>
</evidence>